<dbReference type="AlphaFoldDB" id="A0A975TYH2"/>
<accession>A0A975TYH2</accession>
<evidence type="ECO:0000256" key="4">
    <source>
        <dbReference type="SAM" id="MobiDB-lite"/>
    </source>
</evidence>
<keyword evidence="7" id="KW-1185">Reference proteome</keyword>
<sequence length="107" mass="11710">MYPEGSRATAASGPDGSGVHFERIGDSHIGFAHQRLALLDLSDRGLQPMHSESGKLTILFNGEIYNYRELIAQFGLNNLQSDTDTEVALKVIERVGIDEACRAFNGM</sequence>
<proteinExistence type="predicted"/>
<dbReference type="EMBL" id="CP078073">
    <property type="protein sequence ID" value="QXL90033.1"/>
    <property type="molecule type" value="Genomic_DNA"/>
</dbReference>
<feature type="domain" description="Glutamine amidotransferase type-2" evidence="5">
    <location>
        <begin position="1"/>
        <end position="107"/>
    </location>
</feature>
<dbReference type="EC" id="6.3.5.4" evidence="2"/>
<dbReference type="InterPro" id="IPR051786">
    <property type="entry name" value="ASN_synthetase/amidase"/>
</dbReference>
<dbReference type="InterPro" id="IPR017932">
    <property type="entry name" value="GATase_2_dom"/>
</dbReference>
<evidence type="ECO:0000259" key="5">
    <source>
        <dbReference type="PROSITE" id="PS51278"/>
    </source>
</evidence>
<reference evidence="6 7" key="1">
    <citation type="submission" date="2021-07" db="EMBL/GenBank/DDBJ databases">
        <title>Karlodiniumbacter phycospheric gen. nov., sp. nov., a phycosphere bacterium isolated from karlodinium veneficum.</title>
        <authorList>
            <person name="Peng Y."/>
            <person name="Jiang L."/>
            <person name="Lee J."/>
        </authorList>
    </citation>
    <scope>NUCLEOTIDE SEQUENCE</scope>
    <source>
        <strain evidence="6 7">N5</strain>
    </source>
</reference>
<dbReference type="SUPFAM" id="SSF56235">
    <property type="entry name" value="N-terminal nucleophile aminohydrolases (Ntn hydrolases)"/>
    <property type="match status" value="1"/>
</dbReference>
<gene>
    <name evidence="6" type="ORF">KUL25_11760</name>
</gene>
<dbReference type="GO" id="GO:0004066">
    <property type="term" value="F:asparagine synthase (glutamine-hydrolyzing) activity"/>
    <property type="evidence" value="ECO:0007669"/>
    <property type="project" value="UniProtKB-EC"/>
</dbReference>
<dbReference type="PANTHER" id="PTHR43284">
    <property type="entry name" value="ASPARAGINE SYNTHETASE (GLUTAMINE-HYDROLYZING)"/>
    <property type="match status" value="1"/>
</dbReference>
<dbReference type="PANTHER" id="PTHR43284:SF1">
    <property type="entry name" value="ASPARAGINE SYNTHETASE"/>
    <property type="match status" value="1"/>
</dbReference>
<evidence type="ECO:0000256" key="2">
    <source>
        <dbReference type="ARBA" id="ARBA00012737"/>
    </source>
</evidence>
<evidence type="ECO:0000313" key="7">
    <source>
        <dbReference type="Proteomes" id="UP000693972"/>
    </source>
</evidence>
<comment type="pathway">
    <text evidence="1">Amino-acid biosynthesis; L-asparagine biosynthesis; L-asparagine from L-aspartate (L-Gln route): step 1/1.</text>
</comment>
<evidence type="ECO:0000313" key="6">
    <source>
        <dbReference type="EMBL" id="QXL90033.1"/>
    </source>
</evidence>
<dbReference type="PROSITE" id="PS51278">
    <property type="entry name" value="GATASE_TYPE_2"/>
    <property type="match status" value="1"/>
</dbReference>
<comment type="catalytic activity">
    <reaction evidence="3">
        <text>L-aspartate + L-glutamine + ATP + H2O = L-asparagine + L-glutamate + AMP + diphosphate + H(+)</text>
        <dbReference type="Rhea" id="RHEA:12228"/>
        <dbReference type="ChEBI" id="CHEBI:15377"/>
        <dbReference type="ChEBI" id="CHEBI:15378"/>
        <dbReference type="ChEBI" id="CHEBI:29985"/>
        <dbReference type="ChEBI" id="CHEBI:29991"/>
        <dbReference type="ChEBI" id="CHEBI:30616"/>
        <dbReference type="ChEBI" id="CHEBI:33019"/>
        <dbReference type="ChEBI" id="CHEBI:58048"/>
        <dbReference type="ChEBI" id="CHEBI:58359"/>
        <dbReference type="ChEBI" id="CHEBI:456215"/>
        <dbReference type="EC" id="6.3.5.4"/>
    </reaction>
</comment>
<organism evidence="6">
    <name type="scientific">Gymnodinialimonas phycosphaerae</name>
    <dbReference type="NCBI Taxonomy" id="2841589"/>
    <lineage>
        <taxon>Bacteria</taxon>
        <taxon>Pseudomonadati</taxon>
        <taxon>Pseudomonadota</taxon>
        <taxon>Alphaproteobacteria</taxon>
        <taxon>Rhodobacterales</taxon>
        <taxon>Paracoccaceae</taxon>
        <taxon>Gymnodinialimonas</taxon>
    </lineage>
</organism>
<dbReference type="Pfam" id="PF13522">
    <property type="entry name" value="GATase_6"/>
    <property type="match status" value="1"/>
</dbReference>
<protein>
    <recommendedName>
        <fullName evidence="2">asparagine synthase (glutamine-hydrolyzing)</fullName>
        <ecNumber evidence="2">6.3.5.4</ecNumber>
    </recommendedName>
</protein>
<dbReference type="InterPro" id="IPR029055">
    <property type="entry name" value="Ntn_hydrolases_N"/>
</dbReference>
<evidence type="ECO:0000256" key="3">
    <source>
        <dbReference type="ARBA" id="ARBA00048741"/>
    </source>
</evidence>
<name>A0A975TYH2_9RHOB</name>
<dbReference type="EMBL" id="JAIMBW010000001">
    <property type="protein sequence ID" value="MBY4893440.1"/>
    <property type="molecule type" value="Genomic_DNA"/>
</dbReference>
<dbReference type="Proteomes" id="UP000693972">
    <property type="component" value="Unassembled WGS sequence"/>
</dbReference>
<feature type="region of interest" description="Disordered" evidence="4">
    <location>
        <begin position="1"/>
        <end position="21"/>
    </location>
</feature>
<evidence type="ECO:0000256" key="1">
    <source>
        <dbReference type="ARBA" id="ARBA00005187"/>
    </source>
</evidence>
<dbReference type="Gene3D" id="3.60.20.10">
    <property type="entry name" value="Glutamine Phosphoribosylpyrophosphate, subunit 1, domain 1"/>
    <property type="match status" value="1"/>
</dbReference>